<protein>
    <submittedName>
        <fullName evidence="8">Type II secretion competence system, protein ComEC-like</fullName>
    </submittedName>
</protein>
<keyword evidence="9" id="KW-1185">Reference proteome</keyword>
<feature type="transmembrane region" description="Helical" evidence="6">
    <location>
        <begin position="44"/>
        <end position="63"/>
    </location>
</feature>
<evidence type="ECO:0000256" key="1">
    <source>
        <dbReference type="ARBA" id="ARBA00004651"/>
    </source>
</evidence>
<dbReference type="NCBIfam" id="TIGR00361">
    <property type="entry name" value="ComEC_Rec2"/>
    <property type="match status" value="1"/>
</dbReference>
<dbReference type="InterPro" id="IPR036866">
    <property type="entry name" value="RibonucZ/Hydroxyglut_hydro"/>
</dbReference>
<keyword evidence="2" id="KW-1003">Cell membrane</keyword>
<feature type="transmembrane region" description="Helical" evidence="6">
    <location>
        <begin position="307"/>
        <end position="336"/>
    </location>
</feature>
<feature type="domain" description="Metallo-beta-lactamase" evidence="7">
    <location>
        <begin position="484"/>
        <end position="690"/>
    </location>
</feature>
<feature type="transmembrane region" description="Helical" evidence="6">
    <location>
        <begin position="457"/>
        <end position="480"/>
    </location>
</feature>
<dbReference type="GO" id="GO:0005886">
    <property type="term" value="C:plasma membrane"/>
    <property type="evidence" value="ECO:0007669"/>
    <property type="project" value="UniProtKB-SubCell"/>
</dbReference>
<dbReference type="InterPro" id="IPR004797">
    <property type="entry name" value="Competence_ComEC/Rec2"/>
</dbReference>
<evidence type="ECO:0000313" key="9">
    <source>
        <dbReference type="Proteomes" id="UP000050872"/>
    </source>
</evidence>
<dbReference type="InterPro" id="IPR035681">
    <property type="entry name" value="ComA-like_MBL"/>
</dbReference>
<keyword evidence="4 6" id="KW-1133">Transmembrane helix</keyword>
<feature type="transmembrane region" description="Helical" evidence="6">
    <location>
        <begin position="6"/>
        <end position="32"/>
    </location>
</feature>
<feature type="transmembrane region" description="Helical" evidence="6">
    <location>
        <begin position="218"/>
        <end position="241"/>
    </location>
</feature>
<dbReference type="PANTHER" id="PTHR30619:SF7">
    <property type="entry name" value="BETA-LACTAMASE DOMAIN PROTEIN"/>
    <property type="match status" value="1"/>
</dbReference>
<dbReference type="PANTHER" id="PTHR30619">
    <property type="entry name" value="DNA INTERNALIZATION/COMPETENCE PROTEIN COMEC/REC2"/>
    <property type="match status" value="1"/>
</dbReference>
<dbReference type="PATRIC" id="fig|1423770.3.peg.384"/>
<gene>
    <name evidence="8" type="ORF">FD29_GL000380</name>
</gene>
<feature type="transmembrane region" description="Helical" evidence="6">
    <location>
        <begin position="276"/>
        <end position="295"/>
    </location>
</feature>
<name>A0A0R1QW19_9LACO</name>
<feature type="transmembrane region" description="Helical" evidence="6">
    <location>
        <begin position="422"/>
        <end position="445"/>
    </location>
</feature>
<dbReference type="OrthoDB" id="9761531at2"/>
<dbReference type="SMART" id="SM00849">
    <property type="entry name" value="Lactamase_B"/>
    <property type="match status" value="1"/>
</dbReference>
<evidence type="ECO:0000256" key="5">
    <source>
        <dbReference type="ARBA" id="ARBA00023136"/>
    </source>
</evidence>
<dbReference type="CDD" id="cd07731">
    <property type="entry name" value="ComA-like_MBL-fold"/>
    <property type="match status" value="1"/>
</dbReference>
<dbReference type="Pfam" id="PF03772">
    <property type="entry name" value="Competence"/>
    <property type="match status" value="1"/>
</dbReference>
<dbReference type="InterPro" id="IPR001279">
    <property type="entry name" value="Metallo-B-lactamas"/>
</dbReference>
<evidence type="ECO:0000313" key="8">
    <source>
        <dbReference type="EMBL" id="KRL45459.1"/>
    </source>
</evidence>
<accession>A0A0R1QW19</accession>
<dbReference type="InterPro" id="IPR052159">
    <property type="entry name" value="Competence_DNA_uptake"/>
</dbReference>
<dbReference type="GO" id="GO:0030420">
    <property type="term" value="P:establishment of competence for transformation"/>
    <property type="evidence" value="ECO:0007669"/>
    <property type="project" value="InterPro"/>
</dbReference>
<keyword evidence="5 6" id="KW-0472">Membrane</keyword>
<feature type="transmembrane region" description="Helical" evidence="6">
    <location>
        <begin position="253"/>
        <end position="270"/>
    </location>
</feature>
<evidence type="ECO:0000256" key="4">
    <source>
        <dbReference type="ARBA" id="ARBA00022989"/>
    </source>
</evidence>
<dbReference type="InterPro" id="IPR004477">
    <property type="entry name" value="ComEC_N"/>
</dbReference>
<dbReference type="AlphaFoldDB" id="A0A0R1QW19"/>
<evidence type="ECO:0000256" key="6">
    <source>
        <dbReference type="SAM" id="Phobius"/>
    </source>
</evidence>
<sequence>MKGLWIFPTLVAILVIAIYFETKFLIIGLLILAVRILVLRKRHLNLVVILLAAIFLIRCQLIQQSIPKVPEFKTATISPDSISVNGDNLSGELKTKTQFVRFNYRIKTEIEQHFWKNLSEIIQVKVTTSEIVKISGPRNIGEFNFQKYATHKNVYYMAKIEKISQPTLFQPQTLFERINVLRIHIINYFKPLPKWLRVHAQSLIVGYTEYDDKDFLKILSTLGIIHLFSLSGLHVLIILTILRKLTSWLKIPLEWVNTVMLVLLPCYGLLVGSKSGIWRAIVLAMVGIICQKLRLNLSRLDIFSLTMLLCLFIYPFAVIEMGGQLSFLLAFAILYLYKPTRFLLMTFEMNLVSLPIICLYTYQFNYLTLLTNIIFVPFFTYFILPVTLISALSVKWSFWQLLNSFYAELYKNLDAIANNLDFIFITGSLSIWSVIILSIIGIFYVESRGFANKFLGQYLIIFVSCIVFNKFPLFGSVNLIDVGQGDSIMVTTPLNRQTFLIDVAGKLSYPTKPWAKRTVHDQVDNSTLPFLKFQGISHIDKIFLSHKDVDHVGNLETILTKFKVKEVNFGIGLENNPRIKSAIKRHPQVKFKNLRQEDAFQTGPIKWEVLWPQKFSIGENGDSLTLLAQIKQKKWLFPGDLDIAGEKAIVKDHQFKVDYLKVGHHGSRTATSEKLLDVIQPKFGFISAGINNRYGHPNKETLERLQRHGVRYLNTADYGMISWYYYFFNDEEKITTFLKGDLLENNGIKK</sequence>
<feature type="transmembrane region" description="Helical" evidence="6">
    <location>
        <begin position="342"/>
        <end position="362"/>
    </location>
</feature>
<keyword evidence="3 6" id="KW-0812">Transmembrane</keyword>
<comment type="subcellular location">
    <subcellularLocation>
        <location evidence="1">Cell membrane</location>
        <topology evidence="1">Multi-pass membrane protein</topology>
    </subcellularLocation>
</comment>
<organism evidence="8 9">
    <name type="scientific">Companilactobacillus mindensis DSM 14500</name>
    <dbReference type="NCBI Taxonomy" id="1423770"/>
    <lineage>
        <taxon>Bacteria</taxon>
        <taxon>Bacillati</taxon>
        <taxon>Bacillota</taxon>
        <taxon>Bacilli</taxon>
        <taxon>Lactobacillales</taxon>
        <taxon>Lactobacillaceae</taxon>
        <taxon>Companilactobacillus</taxon>
    </lineage>
</organism>
<evidence type="ECO:0000256" key="3">
    <source>
        <dbReference type="ARBA" id="ARBA00022692"/>
    </source>
</evidence>
<dbReference type="Gene3D" id="3.60.15.10">
    <property type="entry name" value="Ribonuclease Z/Hydroxyacylglutathione hydrolase-like"/>
    <property type="match status" value="1"/>
</dbReference>
<feature type="transmembrane region" description="Helical" evidence="6">
    <location>
        <begin position="374"/>
        <end position="402"/>
    </location>
</feature>
<reference evidence="8 9" key="1">
    <citation type="journal article" date="2015" name="Genome Announc.">
        <title>Expanding the biotechnology potential of lactobacilli through comparative genomics of 213 strains and associated genera.</title>
        <authorList>
            <person name="Sun Z."/>
            <person name="Harris H.M."/>
            <person name="McCann A."/>
            <person name="Guo C."/>
            <person name="Argimon S."/>
            <person name="Zhang W."/>
            <person name="Yang X."/>
            <person name="Jeffery I.B."/>
            <person name="Cooney J.C."/>
            <person name="Kagawa T.F."/>
            <person name="Liu W."/>
            <person name="Song Y."/>
            <person name="Salvetti E."/>
            <person name="Wrobel A."/>
            <person name="Rasinkangas P."/>
            <person name="Parkhill J."/>
            <person name="Rea M.C."/>
            <person name="O'Sullivan O."/>
            <person name="Ritari J."/>
            <person name="Douillard F.P."/>
            <person name="Paul Ross R."/>
            <person name="Yang R."/>
            <person name="Briner A.E."/>
            <person name="Felis G.E."/>
            <person name="de Vos W.M."/>
            <person name="Barrangou R."/>
            <person name="Klaenhammer T.R."/>
            <person name="Caufield P.W."/>
            <person name="Cui Y."/>
            <person name="Zhang H."/>
            <person name="O'Toole P.W."/>
        </authorList>
    </citation>
    <scope>NUCLEOTIDE SEQUENCE [LARGE SCALE GENOMIC DNA]</scope>
    <source>
        <strain evidence="8 9">DSM 14500</strain>
    </source>
</reference>
<dbReference type="STRING" id="1423770.FD29_GL000380"/>
<dbReference type="EMBL" id="AZEZ01000013">
    <property type="protein sequence ID" value="KRL45459.1"/>
    <property type="molecule type" value="Genomic_DNA"/>
</dbReference>
<comment type="caution">
    <text evidence="8">The sequence shown here is derived from an EMBL/GenBank/DDBJ whole genome shotgun (WGS) entry which is preliminary data.</text>
</comment>
<dbReference type="Pfam" id="PF00753">
    <property type="entry name" value="Lactamase_B"/>
    <property type="match status" value="1"/>
</dbReference>
<dbReference type="SUPFAM" id="SSF56281">
    <property type="entry name" value="Metallo-hydrolase/oxidoreductase"/>
    <property type="match status" value="1"/>
</dbReference>
<evidence type="ECO:0000259" key="7">
    <source>
        <dbReference type="SMART" id="SM00849"/>
    </source>
</evidence>
<dbReference type="Proteomes" id="UP000050872">
    <property type="component" value="Unassembled WGS sequence"/>
</dbReference>
<evidence type="ECO:0000256" key="2">
    <source>
        <dbReference type="ARBA" id="ARBA00022475"/>
    </source>
</evidence>
<proteinExistence type="predicted"/>
<dbReference type="NCBIfam" id="TIGR00360">
    <property type="entry name" value="ComEC_N-term"/>
    <property type="match status" value="1"/>
</dbReference>